<protein>
    <submittedName>
        <fullName evidence="1">Uncharacterized protein</fullName>
    </submittedName>
</protein>
<gene>
    <name evidence="1" type="ORF">Vadar_033098</name>
</gene>
<sequence>MEVTMETIEDDDLFFADLNKQISLLIMDDDDDPVAHCPSTSLQTLSRAIHPAAAESPFGYNHPLNWRGESKGTGVFIPQSLNPRRKNNRQGRSFISSSNTKVRSRRHSHNSRDHLLPPASSHFLKNSVSGSMDRLIRETNPTFL</sequence>
<keyword evidence="2" id="KW-1185">Reference proteome</keyword>
<accession>A0ACB7Z0I0</accession>
<comment type="caution">
    <text evidence="1">The sequence shown here is derived from an EMBL/GenBank/DDBJ whole genome shotgun (WGS) entry which is preliminary data.</text>
</comment>
<evidence type="ECO:0000313" key="1">
    <source>
        <dbReference type="EMBL" id="KAH7859206.1"/>
    </source>
</evidence>
<dbReference type="EMBL" id="CM037153">
    <property type="protein sequence ID" value="KAH7859206.1"/>
    <property type="molecule type" value="Genomic_DNA"/>
</dbReference>
<proteinExistence type="predicted"/>
<evidence type="ECO:0000313" key="2">
    <source>
        <dbReference type="Proteomes" id="UP000828048"/>
    </source>
</evidence>
<reference evidence="1 2" key="1">
    <citation type="journal article" date="2021" name="Hortic Res">
        <title>High-quality reference genome and annotation aids understanding of berry development for evergreen blueberry (Vaccinium darrowii).</title>
        <authorList>
            <person name="Yu J."/>
            <person name="Hulse-Kemp A.M."/>
            <person name="Babiker E."/>
            <person name="Staton M."/>
        </authorList>
    </citation>
    <scope>NUCLEOTIDE SEQUENCE [LARGE SCALE GENOMIC DNA]</scope>
    <source>
        <strain evidence="2">cv. NJ 8807/NJ 8810</strain>
        <tissue evidence="1">Young leaf</tissue>
    </source>
</reference>
<name>A0ACB7Z0I0_9ERIC</name>
<organism evidence="1 2">
    <name type="scientific">Vaccinium darrowii</name>
    <dbReference type="NCBI Taxonomy" id="229202"/>
    <lineage>
        <taxon>Eukaryota</taxon>
        <taxon>Viridiplantae</taxon>
        <taxon>Streptophyta</taxon>
        <taxon>Embryophyta</taxon>
        <taxon>Tracheophyta</taxon>
        <taxon>Spermatophyta</taxon>
        <taxon>Magnoliopsida</taxon>
        <taxon>eudicotyledons</taxon>
        <taxon>Gunneridae</taxon>
        <taxon>Pentapetalae</taxon>
        <taxon>asterids</taxon>
        <taxon>Ericales</taxon>
        <taxon>Ericaceae</taxon>
        <taxon>Vaccinioideae</taxon>
        <taxon>Vaccinieae</taxon>
        <taxon>Vaccinium</taxon>
    </lineage>
</organism>
<dbReference type="Proteomes" id="UP000828048">
    <property type="component" value="Chromosome 3"/>
</dbReference>